<feature type="domain" description="Haemolysin-type calcium binding-related" evidence="2">
    <location>
        <begin position="616"/>
        <end position="655"/>
    </location>
</feature>
<dbReference type="InterPro" id="IPR018511">
    <property type="entry name" value="Hemolysin-typ_Ca-bd_CS"/>
</dbReference>
<dbReference type="InterPro" id="IPR010566">
    <property type="entry name" value="Haemolys_ca-bd"/>
</dbReference>
<protein>
    <submittedName>
        <fullName evidence="3">Hemolysin type calcium-binding protein</fullName>
    </submittedName>
</protein>
<dbReference type="Proteomes" id="UP000295263">
    <property type="component" value="Unassembled WGS sequence"/>
</dbReference>
<dbReference type="InterPro" id="IPR001343">
    <property type="entry name" value="Hemolysn_Ca-bd"/>
</dbReference>
<keyword evidence="1" id="KW-0106">Calcium</keyword>
<dbReference type="Pfam" id="PF06594">
    <property type="entry name" value="HCBP_related"/>
    <property type="match status" value="2"/>
</dbReference>
<dbReference type="EMBL" id="SLYQ01000001">
    <property type="protein sequence ID" value="TCQ77073.1"/>
    <property type="molecule type" value="Genomic_DNA"/>
</dbReference>
<name>A0ABD7QQH6_RAOOR</name>
<dbReference type="RefSeq" id="WP_132510789.1">
    <property type="nucleotide sequence ID" value="NZ_SLYQ01000001.1"/>
</dbReference>
<dbReference type="SUPFAM" id="SSF51120">
    <property type="entry name" value="beta-Roll"/>
    <property type="match status" value="2"/>
</dbReference>
<comment type="caution">
    <text evidence="3">The sequence shown here is derived from an EMBL/GenBank/DDBJ whole genome shotgun (WGS) entry which is preliminary data.</text>
</comment>
<evidence type="ECO:0000313" key="3">
    <source>
        <dbReference type="EMBL" id="TCQ77073.1"/>
    </source>
</evidence>
<dbReference type="PANTHER" id="PTHR39431:SF1">
    <property type="entry name" value="FRPA_C-RELATED PROTEIN"/>
    <property type="match status" value="1"/>
</dbReference>
<dbReference type="Gene3D" id="2.150.10.10">
    <property type="entry name" value="Serralysin-like metalloprotease, C-terminal"/>
    <property type="match status" value="2"/>
</dbReference>
<evidence type="ECO:0000259" key="2">
    <source>
        <dbReference type="Pfam" id="PF06594"/>
    </source>
</evidence>
<organism evidence="3 4">
    <name type="scientific">Raoultella ornithinolytica</name>
    <name type="common">Klebsiella ornithinolytica</name>
    <dbReference type="NCBI Taxonomy" id="54291"/>
    <lineage>
        <taxon>Bacteria</taxon>
        <taxon>Pseudomonadati</taxon>
        <taxon>Pseudomonadota</taxon>
        <taxon>Gammaproteobacteria</taxon>
        <taxon>Enterobacterales</taxon>
        <taxon>Enterobacteriaceae</taxon>
        <taxon>Klebsiella/Raoultella group</taxon>
        <taxon>Raoultella</taxon>
    </lineage>
</organism>
<accession>A0ABD7QQH6</accession>
<dbReference type="InterPro" id="IPR011049">
    <property type="entry name" value="Serralysin-like_metalloprot_C"/>
</dbReference>
<evidence type="ECO:0000313" key="4">
    <source>
        <dbReference type="Proteomes" id="UP000295263"/>
    </source>
</evidence>
<gene>
    <name evidence="3" type="ORF">EC841_101889</name>
</gene>
<dbReference type="PRINTS" id="PR00313">
    <property type="entry name" value="CABNDNGRPT"/>
</dbReference>
<dbReference type="PROSITE" id="PS00330">
    <property type="entry name" value="HEMOLYSIN_CALCIUM"/>
    <property type="match status" value="3"/>
</dbReference>
<dbReference type="PANTHER" id="PTHR39431">
    <property type="entry name" value="FRPA/C-RELATED PROTEIN"/>
    <property type="match status" value="1"/>
</dbReference>
<sequence length="883" mass="94655">MKDSEGIASMDTAASIADLVQSVLELQFKYKFPADEQFSKVISGKFGAVFSTTNLMDKYKNGTDTVSDWLGVGADLATIVAGYTANPFVAGVATALGIASFLTSDTAKTMAGIWLDSVNKYGIFDTETGQLILPPGILDSFLSPDGPDMSNAENQASPIIIDLDGDGIETLSVSSGVFFDHDGNQFAENTGWVAPDDGLLIFDRDGNGQIDSGSELFGNNTLLKSGKLAANGYQALHELDENKDGQLNSHDAIWTSLRIWQDGNSNGQVDEGELLSLEEAGVAAIGTGYSTSQYVDKQGNAHRQTSTITRSDGAVGQSADVWFAANKGYSRYTGDVTLSAEIQALPYIRGFGNMTDLHTAMSLNPQLIALVQQVVADPMAAKASGLIEKLLFTWAGVTDIAENSRGSYIDARQLAVLETAAGRGYRNTVNGTVNPLSSAAALLQDEYRRFAAYTEACLLATTVYTRDFDFIHLQLSHDLSGLTLNFEAFEAHLNTLMQTDMGRYLQVSNVLYAWMEYLPSFADVRVRLGIPEALTFTGSDNADVVTGKNTNDVLWGGKGNDQLKGGYGDDTYLFNAGDGQDTIIESRGTDTLRLGEGLLAEQAVLSRLRVQGHDSLVLGFRDRADSVIIQGYFGLDNYQVEQIVFADGTVWDVATVKAMLLAGTEAAQSLQAYREGSEIRAGGGNDVLTGDSGNDALYGEAGDDTLDGSFGNDLLSGGTGNDLLKGGYGDDTYFFNAGDGQDMIIEGSGADTLRLGEGLLAEQAVLSRQRVQGYDSLVLSFRDRADSVIIRGYFSLDYYRVEQIAFADGTLWLPEDVLNYIEHNISLPAMDIAESTADIALLKQEICQFLSSGDVDDADDAGVAIPLATAQTTAESWRTAVGY</sequence>
<dbReference type="AlphaFoldDB" id="A0ABD7QQH6"/>
<reference evidence="3 4" key="1">
    <citation type="submission" date="2019-03" db="EMBL/GenBank/DDBJ databases">
        <title>Genomic analyses of the natural microbiome of Caenorhabditis elegans.</title>
        <authorList>
            <person name="Samuel B."/>
        </authorList>
    </citation>
    <scope>NUCLEOTIDE SEQUENCE [LARGE SCALE GENOMIC DNA]</scope>
    <source>
        <strain evidence="3 4">JUb54</strain>
    </source>
</reference>
<evidence type="ECO:0000256" key="1">
    <source>
        <dbReference type="ARBA" id="ARBA00022837"/>
    </source>
</evidence>
<feature type="domain" description="Haemolysin-type calcium binding-related" evidence="2">
    <location>
        <begin position="777"/>
        <end position="812"/>
    </location>
</feature>
<proteinExistence type="predicted"/>
<dbReference type="Pfam" id="PF00353">
    <property type="entry name" value="HemolysinCabind"/>
    <property type="match status" value="2"/>
</dbReference>